<feature type="transmembrane region" description="Helical" evidence="4">
    <location>
        <begin position="307"/>
        <end position="325"/>
    </location>
</feature>
<comment type="similarity">
    <text evidence="2">Belongs to the major facilitator superfamily. Monocarboxylate porter (TC 2.A.1.13) family.</text>
</comment>
<dbReference type="GO" id="GO:0022857">
    <property type="term" value="F:transmembrane transporter activity"/>
    <property type="evidence" value="ECO:0007669"/>
    <property type="project" value="InterPro"/>
</dbReference>
<feature type="transmembrane region" description="Helical" evidence="4">
    <location>
        <begin position="41"/>
        <end position="62"/>
    </location>
</feature>
<feature type="transmembrane region" description="Helical" evidence="4">
    <location>
        <begin position="111"/>
        <end position="131"/>
    </location>
</feature>
<feature type="transmembrane region" description="Helical" evidence="4">
    <location>
        <begin position="241"/>
        <end position="263"/>
    </location>
</feature>
<feature type="domain" description="Major facilitator superfamily (MFS) profile" evidence="5">
    <location>
        <begin position="40"/>
        <end position="421"/>
    </location>
</feature>
<evidence type="ECO:0000256" key="4">
    <source>
        <dbReference type="SAM" id="Phobius"/>
    </source>
</evidence>
<evidence type="ECO:0000313" key="7">
    <source>
        <dbReference type="Proteomes" id="UP000327118"/>
    </source>
</evidence>
<feature type="transmembrane region" description="Helical" evidence="4">
    <location>
        <begin position="396"/>
        <end position="415"/>
    </location>
</feature>
<feature type="transmembrane region" description="Helical" evidence="4">
    <location>
        <begin position="371"/>
        <end position="390"/>
    </location>
</feature>
<dbReference type="PROSITE" id="PS50850">
    <property type="entry name" value="MFS"/>
    <property type="match status" value="1"/>
</dbReference>
<dbReference type="SUPFAM" id="SSF103473">
    <property type="entry name" value="MFS general substrate transporter"/>
    <property type="match status" value="1"/>
</dbReference>
<sequence>MFNSGNVSDAQERGETRNTMETQKAKSSANDDSIPNGGLTAWLQVLGTFFIFFNTWGILNTFGAYQTYYETGALFLSTSSNISWIGSVQSSLLLVLGMVTGPLYDAGYFRVLLYTGSFFIIIGQMMISICHEYYQTLLAQGFCIGIGVGLIFIPGVALLSTYFSTKLALANGIAAAGSGLGGILYPIVFHRLCNQIGFSWTTRAIGLIILVTLFIPLFVFQVRVTPSSKRKVIDFSAFTETAYVLFIFGGTLTFISLNIPFFYIQSFAIEKQIASGELAFYLLSIITTGSVFGRVFPNFFANQVGPFNIISACTMICGGLMFALINLSSLAGIVVIALLYGFFSGAFVSLPPTCFVKLSPERSLIGTRMGMGYAVMAVGNLIGTPSAGSISQDKGFNAMWIFGAVISIAGGLMMMMSRNVQGQWKPFARI</sequence>
<feature type="transmembrane region" description="Helical" evidence="4">
    <location>
        <begin position="137"/>
        <end position="160"/>
    </location>
</feature>
<keyword evidence="4" id="KW-0472">Membrane</keyword>
<evidence type="ECO:0000256" key="1">
    <source>
        <dbReference type="ARBA" id="ARBA00004141"/>
    </source>
</evidence>
<organism evidence="6 7">
    <name type="scientific">Aspergillus coremiiformis</name>
    <dbReference type="NCBI Taxonomy" id="138285"/>
    <lineage>
        <taxon>Eukaryota</taxon>
        <taxon>Fungi</taxon>
        <taxon>Dikarya</taxon>
        <taxon>Ascomycota</taxon>
        <taxon>Pezizomycotina</taxon>
        <taxon>Eurotiomycetes</taxon>
        <taxon>Eurotiomycetidae</taxon>
        <taxon>Eurotiales</taxon>
        <taxon>Aspergillaceae</taxon>
        <taxon>Aspergillus</taxon>
        <taxon>Aspergillus subgen. Circumdati</taxon>
    </lineage>
</organism>
<dbReference type="InterPro" id="IPR036259">
    <property type="entry name" value="MFS_trans_sf"/>
</dbReference>
<feature type="transmembrane region" description="Helical" evidence="4">
    <location>
        <begin position="167"/>
        <end position="188"/>
    </location>
</feature>
<proteinExistence type="inferred from homology"/>
<dbReference type="EMBL" id="ML739158">
    <property type="protein sequence ID" value="KAE8351715.1"/>
    <property type="molecule type" value="Genomic_DNA"/>
</dbReference>
<feature type="transmembrane region" description="Helical" evidence="4">
    <location>
        <begin position="331"/>
        <end position="350"/>
    </location>
</feature>
<evidence type="ECO:0000256" key="3">
    <source>
        <dbReference type="SAM" id="MobiDB-lite"/>
    </source>
</evidence>
<reference evidence="7" key="1">
    <citation type="submission" date="2019-04" db="EMBL/GenBank/DDBJ databases">
        <title>Friends and foes A comparative genomics studyof 23 Aspergillus species from section Flavi.</title>
        <authorList>
            <consortium name="DOE Joint Genome Institute"/>
            <person name="Kjaerbolling I."/>
            <person name="Vesth T."/>
            <person name="Frisvad J.C."/>
            <person name="Nybo J.L."/>
            <person name="Theobald S."/>
            <person name="Kildgaard S."/>
            <person name="Isbrandt T."/>
            <person name="Kuo A."/>
            <person name="Sato A."/>
            <person name="Lyhne E.K."/>
            <person name="Kogle M.E."/>
            <person name="Wiebenga A."/>
            <person name="Kun R.S."/>
            <person name="Lubbers R.J."/>
            <person name="Makela M.R."/>
            <person name="Barry K."/>
            <person name="Chovatia M."/>
            <person name="Clum A."/>
            <person name="Daum C."/>
            <person name="Haridas S."/>
            <person name="He G."/>
            <person name="LaButti K."/>
            <person name="Lipzen A."/>
            <person name="Mondo S."/>
            <person name="Riley R."/>
            <person name="Salamov A."/>
            <person name="Simmons B.A."/>
            <person name="Magnuson J.K."/>
            <person name="Henrissat B."/>
            <person name="Mortensen U.H."/>
            <person name="Larsen T.O."/>
            <person name="Devries R.P."/>
            <person name="Grigoriev I.V."/>
            <person name="Machida M."/>
            <person name="Baker S.E."/>
            <person name="Andersen M.R."/>
        </authorList>
    </citation>
    <scope>NUCLEOTIDE SEQUENCE [LARGE SCALE GENOMIC DNA]</scope>
    <source>
        <strain evidence="7">CBS 553.77</strain>
    </source>
</reference>
<feature type="region of interest" description="Disordered" evidence="3">
    <location>
        <begin position="1"/>
        <end position="31"/>
    </location>
</feature>
<accession>A0A5N6Z229</accession>
<dbReference type="PANTHER" id="PTHR11360:SF234">
    <property type="entry name" value="MFS-TYPE TRANSPORTER DBAD-RELATED"/>
    <property type="match status" value="1"/>
</dbReference>
<feature type="compositionally biased region" description="Polar residues" evidence="3">
    <location>
        <begin position="19"/>
        <end position="31"/>
    </location>
</feature>
<protein>
    <submittedName>
        <fullName evidence="6">Major facilitator superfamily domain-containing protein</fullName>
    </submittedName>
</protein>
<gene>
    <name evidence="6" type="ORF">BDV28DRAFT_15256</name>
</gene>
<dbReference type="Gene3D" id="1.20.1250.20">
    <property type="entry name" value="MFS general substrate transporter like domains"/>
    <property type="match status" value="1"/>
</dbReference>
<feature type="transmembrane region" description="Helical" evidence="4">
    <location>
        <begin position="200"/>
        <end position="220"/>
    </location>
</feature>
<comment type="subcellular location">
    <subcellularLocation>
        <location evidence="1">Membrane</location>
        <topology evidence="1">Multi-pass membrane protein</topology>
    </subcellularLocation>
</comment>
<dbReference type="OrthoDB" id="6509908at2759"/>
<name>A0A5N6Z229_9EURO</name>
<evidence type="ECO:0000259" key="5">
    <source>
        <dbReference type="PROSITE" id="PS50850"/>
    </source>
</evidence>
<evidence type="ECO:0000256" key="2">
    <source>
        <dbReference type="ARBA" id="ARBA00006727"/>
    </source>
</evidence>
<dbReference type="GO" id="GO:0016020">
    <property type="term" value="C:membrane"/>
    <property type="evidence" value="ECO:0007669"/>
    <property type="project" value="UniProtKB-SubCell"/>
</dbReference>
<keyword evidence="4" id="KW-0812">Transmembrane</keyword>
<dbReference type="PANTHER" id="PTHR11360">
    <property type="entry name" value="MONOCARBOXYLATE TRANSPORTER"/>
    <property type="match status" value="1"/>
</dbReference>
<dbReference type="AlphaFoldDB" id="A0A5N6Z229"/>
<keyword evidence="4" id="KW-1133">Transmembrane helix</keyword>
<dbReference type="Pfam" id="PF07690">
    <property type="entry name" value="MFS_1"/>
    <property type="match status" value="1"/>
</dbReference>
<dbReference type="Proteomes" id="UP000327118">
    <property type="component" value="Unassembled WGS sequence"/>
</dbReference>
<dbReference type="InterPro" id="IPR050327">
    <property type="entry name" value="Proton-linked_MCT"/>
</dbReference>
<dbReference type="InterPro" id="IPR011701">
    <property type="entry name" value="MFS"/>
</dbReference>
<evidence type="ECO:0000313" key="6">
    <source>
        <dbReference type="EMBL" id="KAE8351715.1"/>
    </source>
</evidence>
<keyword evidence="7" id="KW-1185">Reference proteome</keyword>
<dbReference type="InterPro" id="IPR020846">
    <property type="entry name" value="MFS_dom"/>
</dbReference>
<feature type="transmembrane region" description="Helical" evidence="4">
    <location>
        <begin position="278"/>
        <end position="295"/>
    </location>
</feature>